<name>C8Z3N2_YEAS8</name>
<accession>C8Z3N2</accession>
<sequence length="116" mass="13045">MLTIYKREAVVVRLLRPCYKLTFVHYVNTTQQRTDVVKSTTAAVSTNFRGCSKMRSIMRSNGLGDSLSLWKVVCRFPSLLFMNLRSVGPSEPLNARSLISQVLFPIICASVTFLPT</sequence>
<evidence type="ECO:0000313" key="2">
    <source>
        <dbReference type="Proteomes" id="UP000000286"/>
    </source>
</evidence>
<dbReference type="AlphaFoldDB" id="C8Z3N2"/>
<dbReference type="HOGENOM" id="CLU_2098743_0_0_1"/>
<reference evidence="1 2" key="1">
    <citation type="journal article" date="2009" name="Proc. Natl. Acad. Sci. U.S.A.">
        <title>Eukaryote-to-eukaryote gene transfer events revealed by the genome sequence of the wine yeast Saccharomyces cerevisiae EC1118.</title>
        <authorList>
            <person name="Novo M."/>
            <person name="Bigey F."/>
            <person name="Beyne E."/>
            <person name="Galeote V."/>
            <person name="Gavory F."/>
            <person name="Mallet S."/>
            <person name="Cambot B."/>
            <person name="Legras J.L."/>
            <person name="Wincker P."/>
            <person name="Casaregola S."/>
            <person name="Dequin S."/>
        </authorList>
    </citation>
    <scope>NUCLEOTIDE SEQUENCE [LARGE SCALE GENOMIC DNA]</scope>
    <source>
        <strain evidence="2">Lalvin EC1118 / Prise de mousse</strain>
    </source>
</reference>
<dbReference type="EMBL" id="FN393058">
    <property type="protein sequence ID" value="CAY77587.1"/>
    <property type="molecule type" value="Genomic_DNA"/>
</dbReference>
<gene>
    <name evidence="1" type="ORF">EC1118_1A20_0133g</name>
</gene>
<evidence type="ECO:0000313" key="1">
    <source>
        <dbReference type="EMBL" id="CAY77587.1"/>
    </source>
</evidence>
<proteinExistence type="predicted"/>
<protein>
    <submittedName>
        <fullName evidence="1">EC1118_1A20_0133p</fullName>
    </submittedName>
</protein>
<organism evidence="1 2">
    <name type="scientific">Saccharomyces cerevisiae (strain Lalvin EC1118 / Prise de mousse)</name>
    <name type="common">Baker's yeast</name>
    <dbReference type="NCBI Taxonomy" id="643680"/>
    <lineage>
        <taxon>Eukaryota</taxon>
        <taxon>Fungi</taxon>
        <taxon>Dikarya</taxon>
        <taxon>Ascomycota</taxon>
        <taxon>Saccharomycotina</taxon>
        <taxon>Saccharomycetes</taxon>
        <taxon>Saccharomycetales</taxon>
        <taxon>Saccharomycetaceae</taxon>
        <taxon>Saccharomyces</taxon>
    </lineage>
</organism>
<dbReference type="Proteomes" id="UP000000286">
    <property type="component" value="Chromosome I"/>
</dbReference>